<evidence type="ECO:0000313" key="3">
    <source>
        <dbReference type="Proteomes" id="UP000199701"/>
    </source>
</evidence>
<keyword evidence="1" id="KW-0812">Transmembrane</keyword>
<evidence type="ECO:0008006" key="4">
    <source>
        <dbReference type="Google" id="ProtNLM"/>
    </source>
</evidence>
<proteinExistence type="predicted"/>
<accession>A0A1I0Q886</accession>
<dbReference type="AlphaFoldDB" id="A0A1I0Q886"/>
<feature type="transmembrane region" description="Helical" evidence="1">
    <location>
        <begin position="12"/>
        <end position="37"/>
    </location>
</feature>
<evidence type="ECO:0000256" key="1">
    <source>
        <dbReference type="SAM" id="Phobius"/>
    </source>
</evidence>
<sequence>MLPRIILTGCQIICSGIVTLDVTLSVNAFIFIAGIVYDPSEHPLPDAAVVVYIIDNTTTPPTEKRLGVTFTVADGSYGISLPRVKYKEYKLVAYSPG</sequence>
<keyword evidence="3" id="KW-1185">Reference proteome</keyword>
<dbReference type="STRING" id="99656.SAMN05421659_10785"/>
<dbReference type="OrthoDB" id="1913746at2"/>
<dbReference type="Proteomes" id="UP000199701">
    <property type="component" value="Unassembled WGS sequence"/>
</dbReference>
<keyword evidence="1" id="KW-0472">Membrane</keyword>
<name>A0A1I0Q886_9FIRM</name>
<protein>
    <recommendedName>
        <fullName evidence="4">Carboxypeptidase regulatory-like domain-containing protein</fullName>
    </recommendedName>
</protein>
<evidence type="ECO:0000313" key="2">
    <source>
        <dbReference type="EMBL" id="SEW23223.1"/>
    </source>
</evidence>
<dbReference type="InterPro" id="IPR008969">
    <property type="entry name" value="CarboxyPept-like_regulatory"/>
</dbReference>
<reference evidence="2 3" key="1">
    <citation type="submission" date="2016-10" db="EMBL/GenBank/DDBJ databases">
        <authorList>
            <person name="de Groot N.N."/>
        </authorList>
    </citation>
    <scope>NUCLEOTIDE SEQUENCE [LARGE SCALE GENOMIC DNA]</scope>
    <source>
        <strain evidence="2 3">DSM 9179</strain>
    </source>
</reference>
<gene>
    <name evidence="2" type="ORF">SAMN05421659_10785</name>
</gene>
<keyword evidence="1" id="KW-1133">Transmembrane helix</keyword>
<dbReference type="EMBL" id="FOJI01000007">
    <property type="protein sequence ID" value="SEW23223.1"/>
    <property type="molecule type" value="Genomic_DNA"/>
</dbReference>
<dbReference type="RefSeq" id="WP_092453652.1">
    <property type="nucleotide sequence ID" value="NZ_FOJI01000007.1"/>
</dbReference>
<organism evidence="2 3">
    <name type="scientific">[Clostridium] fimetarium</name>
    <dbReference type="NCBI Taxonomy" id="99656"/>
    <lineage>
        <taxon>Bacteria</taxon>
        <taxon>Bacillati</taxon>
        <taxon>Bacillota</taxon>
        <taxon>Clostridia</taxon>
        <taxon>Lachnospirales</taxon>
        <taxon>Lachnospiraceae</taxon>
    </lineage>
</organism>
<dbReference type="SUPFAM" id="SSF49464">
    <property type="entry name" value="Carboxypeptidase regulatory domain-like"/>
    <property type="match status" value="1"/>
</dbReference>